<dbReference type="Pfam" id="PF18029">
    <property type="entry name" value="Glyoxalase_6"/>
    <property type="match status" value="2"/>
</dbReference>
<feature type="domain" description="Glyoxalase-like" evidence="1">
    <location>
        <begin position="10"/>
        <end position="107"/>
    </location>
</feature>
<evidence type="ECO:0000313" key="3">
    <source>
        <dbReference type="Proteomes" id="UP000469185"/>
    </source>
</evidence>
<dbReference type="RefSeq" id="WP_163818318.1">
    <property type="nucleotide sequence ID" value="NZ_JAAGOB010000004.1"/>
</dbReference>
<gene>
    <name evidence="2" type="ORF">G1H11_09545</name>
</gene>
<dbReference type="PANTHER" id="PTHR35908">
    <property type="entry name" value="HYPOTHETICAL FUSION PROTEIN"/>
    <property type="match status" value="1"/>
</dbReference>
<protein>
    <recommendedName>
        <fullName evidence="1">Glyoxalase-like domain-containing protein</fullName>
    </recommendedName>
</protein>
<organism evidence="2 3">
    <name type="scientific">Phytoactinopolyspora alkaliphila</name>
    <dbReference type="NCBI Taxonomy" id="1783498"/>
    <lineage>
        <taxon>Bacteria</taxon>
        <taxon>Bacillati</taxon>
        <taxon>Actinomycetota</taxon>
        <taxon>Actinomycetes</taxon>
        <taxon>Jiangellales</taxon>
        <taxon>Jiangellaceae</taxon>
        <taxon>Phytoactinopolyspora</taxon>
    </lineage>
</organism>
<feature type="domain" description="Glyoxalase-like" evidence="1">
    <location>
        <begin position="122"/>
        <end position="224"/>
    </location>
</feature>
<sequence>MSLATWHALHMDATDAGLLAGFWSAALGRPHALLPDGGYRLDSEGDSAGLWIDPVPEPKSVKHRIHLDVDVGSVDGLRSLGAAGLREPTDEDNWWIMADPEGGEFCAFPRDGRPPMPGRLYEVVVDCADPHAQADWWGRVFGIPREGEPQQHYAALESDGKLPFDFLCFVPVPEPKVGKNRIHWDVVCSEVDELVAAGATVLRTPDDEVFWHVLADPEGNEFCATTRGMRQDERQEDV</sequence>
<dbReference type="InterPro" id="IPR029068">
    <property type="entry name" value="Glyas_Bleomycin-R_OHBP_Dase"/>
</dbReference>
<dbReference type="InterPro" id="IPR041581">
    <property type="entry name" value="Glyoxalase_6"/>
</dbReference>
<proteinExistence type="predicted"/>
<dbReference type="PANTHER" id="PTHR35908:SF1">
    <property type="entry name" value="CONSERVED PROTEIN"/>
    <property type="match status" value="1"/>
</dbReference>
<dbReference type="Proteomes" id="UP000469185">
    <property type="component" value="Unassembled WGS sequence"/>
</dbReference>
<evidence type="ECO:0000313" key="2">
    <source>
        <dbReference type="EMBL" id="NED95557.1"/>
    </source>
</evidence>
<accession>A0A6N9YKW1</accession>
<evidence type="ECO:0000259" key="1">
    <source>
        <dbReference type="Pfam" id="PF18029"/>
    </source>
</evidence>
<dbReference type="EMBL" id="JAAGOB010000004">
    <property type="protein sequence ID" value="NED95557.1"/>
    <property type="molecule type" value="Genomic_DNA"/>
</dbReference>
<dbReference type="SUPFAM" id="SSF54593">
    <property type="entry name" value="Glyoxalase/Bleomycin resistance protein/Dihydroxybiphenyl dioxygenase"/>
    <property type="match status" value="2"/>
</dbReference>
<comment type="caution">
    <text evidence="2">The sequence shown here is derived from an EMBL/GenBank/DDBJ whole genome shotgun (WGS) entry which is preliminary data.</text>
</comment>
<name>A0A6N9YKW1_9ACTN</name>
<dbReference type="AlphaFoldDB" id="A0A6N9YKW1"/>
<keyword evidence="3" id="KW-1185">Reference proteome</keyword>
<dbReference type="Gene3D" id="3.10.180.10">
    <property type="entry name" value="2,3-Dihydroxybiphenyl 1,2-Dioxygenase, domain 1"/>
    <property type="match status" value="2"/>
</dbReference>
<reference evidence="2 3" key="1">
    <citation type="submission" date="2020-02" db="EMBL/GenBank/DDBJ databases">
        <authorList>
            <person name="Li X.-J."/>
            <person name="Feng X.-M."/>
        </authorList>
    </citation>
    <scope>NUCLEOTIDE SEQUENCE [LARGE SCALE GENOMIC DNA]</scope>
    <source>
        <strain evidence="2 3">CGMCC 4.7225</strain>
    </source>
</reference>